<name>A0A4R0NFP5_9SPHI</name>
<dbReference type="EMBL" id="SJSN01000035">
    <property type="protein sequence ID" value="TCC97484.1"/>
    <property type="molecule type" value="Genomic_DNA"/>
</dbReference>
<sequence length="219" mass="25197">MTLTEWETPTNEFYEELNALIKEKNLEINAFGGFKVWYSNLIKNPKILIIGINPGKNEKTTAMNINFRPSDELEYLADKPNYRLAMQMKKAFAAAELSDVLFNSTMKTNYYHIITDQMNHIQTLNKVYKGLGKRYNTQSALIIKQLINIIQPEYIICEGKSIYRKVCSLYQDPSESNWSNDCGFSSFSNGEPTIIGFARIRSNIKNIPEVAKLLKDKIM</sequence>
<gene>
    <name evidence="1" type="ORF">EZ449_21945</name>
</gene>
<comment type="caution">
    <text evidence="1">The sequence shown here is derived from an EMBL/GenBank/DDBJ whole genome shotgun (WGS) entry which is preliminary data.</text>
</comment>
<proteinExistence type="predicted"/>
<dbReference type="RefSeq" id="WP_131562955.1">
    <property type="nucleotide sequence ID" value="NZ_SJSN01000035.1"/>
</dbReference>
<protein>
    <recommendedName>
        <fullName evidence="3">Uracil DNA glycosylase superfamily protein</fullName>
    </recommendedName>
</protein>
<evidence type="ECO:0000313" key="1">
    <source>
        <dbReference type="EMBL" id="TCC97484.1"/>
    </source>
</evidence>
<organism evidence="1 2">
    <name type="scientific">Pedobacter frigidisoli</name>
    <dbReference type="NCBI Taxonomy" id="2530455"/>
    <lineage>
        <taxon>Bacteria</taxon>
        <taxon>Pseudomonadati</taxon>
        <taxon>Bacteroidota</taxon>
        <taxon>Sphingobacteriia</taxon>
        <taxon>Sphingobacteriales</taxon>
        <taxon>Sphingobacteriaceae</taxon>
        <taxon>Pedobacter</taxon>
    </lineage>
</organism>
<dbReference type="AlphaFoldDB" id="A0A4R0NFP5"/>
<evidence type="ECO:0000313" key="2">
    <source>
        <dbReference type="Proteomes" id="UP000291485"/>
    </source>
</evidence>
<keyword evidence="2" id="KW-1185">Reference proteome</keyword>
<evidence type="ECO:0008006" key="3">
    <source>
        <dbReference type="Google" id="ProtNLM"/>
    </source>
</evidence>
<reference evidence="1 2" key="1">
    <citation type="submission" date="2019-02" db="EMBL/GenBank/DDBJ databases">
        <title>Pedobacter sp. RP-3-11 sp. nov., isolated from Arctic soil.</title>
        <authorList>
            <person name="Dahal R.H."/>
        </authorList>
    </citation>
    <scope>NUCLEOTIDE SEQUENCE [LARGE SCALE GENOMIC DNA]</scope>
    <source>
        <strain evidence="1 2">RP-3-11</strain>
    </source>
</reference>
<accession>A0A4R0NFP5</accession>
<dbReference type="OrthoDB" id="1123166at2"/>
<dbReference type="Proteomes" id="UP000291485">
    <property type="component" value="Unassembled WGS sequence"/>
</dbReference>